<feature type="region of interest" description="Disordered" evidence="1">
    <location>
        <begin position="54"/>
        <end position="91"/>
    </location>
</feature>
<evidence type="ECO:0000313" key="2">
    <source>
        <dbReference type="EMBL" id="CPR13609.1"/>
    </source>
</evidence>
<dbReference type="Proteomes" id="UP000044377">
    <property type="component" value="Unassembled WGS sequence"/>
</dbReference>
<proteinExistence type="predicted"/>
<dbReference type="AlphaFoldDB" id="A0A0G4JNX7"/>
<evidence type="ECO:0000313" key="3">
    <source>
        <dbReference type="Proteomes" id="UP000044377"/>
    </source>
</evidence>
<name>A0A0G4JNX7_9GAMM</name>
<keyword evidence="3" id="KW-1185">Reference proteome</keyword>
<dbReference type="SUPFAM" id="SSF53850">
    <property type="entry name" value="Periplasmic binding protein-like II"/>
    <property type="match status" value="1"/>
</dbReference>
<organism evidence="2 3">
    <name type="scientific">Brenneria goodwinii</name>
    <dbReference type="NCBI Taxonomy" id="1109412"/>
    <lineage>
        <taxon>Bacteria</taxon>
        <taxon>Pseudomonadati</taxon>
        <taxon>Pseudomonadota</taxon>
        <taxon>Gammaproteobacteria</taxon>
        <taxon>Enterobacterales</taxon>
        <taxon>Pectobacteriaceae</taxon>
        <taxon>Brenneria</taxon>
    </lineage>
</organism>
<gene>
    <name evidence="2" type="ORF">BN1221_00005</name>
</gene>
<dbReference type="STRING" id="1109412.BN1221_00005"/>
<reference evidence="3" key="1">
    <citation type="submission" date="2015-01" db="EMBL/GenBank/DDBJ databases">
        <authorList>
            <person name="Paterson Steve"/>
        </authorList>
    </citation>
    <scope>NUCLEOTIDE SEQUENCE [LARGE SCALE GENOMIC DNA]</scope>
    <source>
        <strain evidence="3">OBR1</strain>
    </source>
</reference>
<sequence>MYQENMCVLTSAPNKENAKKFMEFFLQPEIAAMNTAQQMNGTPNRDAVALLPDALKKQSGSQSAGRDPPETTDIRRSGQRSAPVRQNLDTIPQRELIRSVTIAHRTGMARCA</sequence>
<accession>A0A0G4JNX7</accession>
<dbReference type="EMBL" id="CGIG01000001">
    <property type="protein sequence ID" value="CPR13609.1"/>
    <property type="molecule type" value="Genomic_DNA"/>
</dbReference>
<dbReference type="Gene3D" id="3.40.190.10">
    <property type="entry name" value="Periplasmic binding protein-like II"/>
    <property type="match status" value="1"/>
</dbReference>
<protein>
    <submittedName>
        <fullName evidence="2">ABC transporter, periplasmic spermidine putrescine-binding protein PotD (TC 3.A.1.11.1)</fullName>
    </submittedName>
</protein>
<evidence type="ECO:0000256" key="1">
    <source>
        <dbReference type="SAM" id="MobiDB-lite"/>
    </source>
</evidence>
<feature type="compositionally biased region" description="Basic and acidic residues" evidence="1">
    <location>
        <begin position="67"/>
        <end position="76"/>
    </location>
</feature>